<dbReference type="Proteomes" id="UP000243657">
    <property type="component" value="Unassembled WGS sequence"/>
</dbReference>
<sequence length="464" mass="53532">MTVRRNQTKHATPEHANIQADEPDNILTLNIPAKDFRAKQDEAYAEYQQKMNNLLNDASGIVSGIVSNNELEQFRPAMEELVAKQKKITEDYYFKIRTMSAEDGGVTLPKYVKVPDTDANRAMWKTVGGFAHTDYNGLRYRDVITGNNAAGKTMDDVWDLGYRKFPLDPNTMDYGPWEDLAHELLYNADRLHMTRLTETDPSQPRYARVPHGPACEFCIMLAGRGFVYHTSESAGGEFHTYHAHDHCSVIPSWNKQNLTHYDPEGMKERYEQCTTTVQYLTTESLYEQYVETELEKQKDLKKENQKWKTYSQWKRDIILAEMRTRSRDWLYDGKAIPVSYTSEEVQKNVHPAELRTATRLGELGVVPIFKQDWEVIGDTPKGLADLISGIELKTLENAHGKNTIDGHLKNVSKKRDARICVIDNSKNQENMTDDALTNIIRRSQRFKRGKIYILNKDKQMIRIR</sequence>
<proteinExistence type="predicted"/>
<dbReference type="Pfam" id="PF25310">
    <property type="entry name" value="VG15"/>
    <property type="match status" value="1"/>
</dbReference>
<gene>
    <name evidence="2" type="ORF">ALMA_1397</name>
</gene>
<name>A0A261F200_9BIFI</name>
<feature type="region of interest" description="Disordered" evidence="1">
    <location>
        <begin position="1"/>
        <end position="21"/>
    </location>
</feature>
<evidence type="ECO:0000256" key="1">
    <source>
        <dbReference type="SAM" id="MobiDB-lite"/>
    </source>
</evidence>
<reference evidence="2 3" key="1">
    <citation type="journal article" date="2017" name="BMC Genomics">
        <title>Comparative genomic and phylogenomic analyses of the Bifidobacteriaceae family.</title>
        <authorList>
            <person name="Lugli G.A."/>
            <person name="Milani C."/>
            <person name="Turroni F."/>
            <person name="Duranti S."/>
            <person name="Mancabelli L."/>
            <person name="Mangifesta M."/>
            <person name="Ferrario C."/>
            <person name="Modesto M."/>
            <person name="Mattarelli P."/>
            <person name="Jiri K."/>
            <person name="van Sinderen D."/>
            <person name="Ventura M."/>
        </authorList>
    </citation>
    <scope>NUCLEOTIDE SEQUENCE [LARGE SCALE GENOMIC DNA]</scope>
    <source>
        <strain evidence="2 3">DSM 24762</strain>
    </source>
</reference>
<dbReference type="RefSeq" id="WP_094727058.1">
    <property type="nucleotide sequence ID" value="NZ_JBHLWS010000001.1"/>
</dbReference>
<dbReference type="AlphaFoldDB" id="A0A261F200"/>
<keyword evidence="3" id="KW-1185">Reference proteome</keyword>
<dbReference type="InterPro" id="IPR057369">
    <property type="entry name" value="VG15"/>
</dbReference>
<evidence type="ECO:0000313" key="3">
    <source>
        <dbReference type="Proteomes" id="UP000243657"/>
    </source>
</evidence>
<organism evidence="2 3">
    <name type="scientific">Alloscardovia macacae</name>
    <dbReference type="NCBI Taxonomy" id="1160091"/>
    <lineage>
        <taxon>Bacteria</taxon>
        <taxon>Bacillati</taxon>
        <taxon>Actinomycetota</taxon>
        <taxon>Actinomycetes</taxon>
        <taxon>Bifidobacteriales</taxon>
        <taxon>Bifidobacteriaceae</taxon>
        <taxon>Alloscardovia</taxon>
    </lineage>
</organism>
<comment type="caution">
    <text evidence="2">The sequence shown here is derived from an EMBL/GenBank/DDBJ whole genome shotgun (WGS) entry which is preliminary data.</text>
</comment>
<accession>A0A261F200</accession>
<dbReference type="EMBL" id="MWWT01000009">
    <property type="protein sequence ID" value="OZG53095.1"/>
    <property type="molecule type" value="Genomic_DNA"/>
</dbReference>
<evidence type="ECO:0000313" key="2">
    <source>
        <dbReference type="EMBL" id="OZG53095.1"/>
    </source>
</evidence>
<evidence type="ECO:0008006" key="4">
    <source>
        <dbReference type="Google" id="ProtNLM"/>
    </source>
</evidence>
<protein>
    <recommendedName>
        <fullName evidence="4">tRNA nuclease CdiA C-terminal domain-containing protein</fullName>
    </recommendedName>
</protein>